<feature type="domain" description="DUF4219" evidence="3">
    <location>
        <begin position="16"/>
        <end position="42"/>
    </location>
</feature>
<dbReference type="EMBL" id="JBBPBK010000001">
    <property type="protein sequence ID" value="KAK9291521.1"/>
    <property type="molecule type" value="Genomic_DNA"/>
</dbReference>
<dbReference type="InterPro" id="IPR036770">
    <property type="entry name" value="Ankyrin_rpt-contain_sf"/>
</dbReference>
<gene>
    <name evidence="5" type="ORF">L1049_019469</name>
</gene>
<comment type="caution">
    <text evidence="5">The sequence shown here is derived from an EMBL/GenBank/DDBJ whole genome shotgun (WGS) entry which is preliminary data.</text>
</comment>
<evidence type="ECO:0000313" key="5">
    <source>
        <dbReference type="EMBL" id="KAK9291521.1"/>
    </source>
</evidence>
<evidence type="ECO:0000259" key="3">
    <source>
        <dbReference type="Pfam" id="PF13961"/>
    </source>
</evidence>
<keyword evidence="2" id="KW-0812">Transmembrane</keyword>
<keyword evidence="2" id="KW-0472">Membrane</keyword>
<feature type="domain" description="PGG" evidence="4">
    <location>
        <begin position="570"/>
        <end position="683"/>
    </location>
</feature>
<keyword evidence="6" id="KW-1185">Reference proteome</keyword>
<dbReference type="AlphaFoldDB" id="A0AAP0X5A8"/>
<evidence type="ECO:0000256" key="1">
    <source>
        <dbReference type="SAM" id="MobiDB-lite"/>
    </source>
</evidence>
<dbReference type="SUPFAM" id="SSF48403">
    <property type="entry name" value="Ankyrin repeat"/>
    <property type="match status" value="1"/>
</dbReference>
<dbReference type="PANTHER" id="PTHR24177:SF335">
    <property type="entry name" value="PGG DOMAIN-CONTAINING PROTEIN"/>
    <property type="match status" value="1"/>
</dbReference>
<accession>A0AAP0X5A8</accession>
<dbReference type="InterPro" id="IPR025314">
    <property type="entry name" value="DUF4219"/>
</dbReference>
<dbReference type="GO" id="GO:0016020">
    <property type="term" value="C:membrane"/>
    <property type="evidence" value="ECO:0007669"/>
    <property type="project" value="TreeGrafter"/>
</dbReference>
<dbReference type="SMART" id="SM00248">
    <property type="entry name" value="ANK"/>
    <property type="match status" value="3"/>
</dbReference>
<feature type="transmembrane region" description="Helical" evidence="2">
    <location>
        <begin position="615"/>
        <end position="638"/>
    </location>
</feature>
<evidence type="ECO:0000256" key="2">
    <source>
        <dbReference type="SAM" id="Phobius"/>
    </source>
</evidence>
<dbReference type="InterPro" id="IPR026961">
    <property type="entry name" value="PGG_dom"/>
</dbReference>
<protein>
    <recommendedName>
        <fullName evidence="7">PGG domain-containing protein</fullName>
    </recommendedName>
</protein>
<evidence type="ECO:0008006" key="7">
    <source>
        <dbReference type="Google" id="ProtNLM"/>
    </source>
</evidence>
<evidence type="ECO:0000313" key="6">
    <source>
        <dbReference type="Proteomes" id="UP001415857"/>
    </source>
</evidence>
<evidence type="ECO:0000259" key="4">
    <source>
        <dbReference type="Pfam" id="PF13962"/>
    </source>
</evidence>
<name>A0AAP0X5A8_LIQFO</name>
<organism evidence="5 6">
    <name type="scientific">Liquidambar formosana</name>
    <name type="common">Formosan gum</name>
    <dbReference type="NCBI Taxonomy" id="63359"/>
    <lineage>
        <taxon>Eukaryota</taxon>
        <taxon>Viridiplantae</taxon>
        <taxon>Streptophyta</taxon>
        <taxon>Embryophyta</taxon>
        <taxon>Tracheophyta</taxon>
        <taxon>Spermatophyta</taxon>
        <taxon>Magnoliopsida</taxon>
        <taxon>eudicotyledons</taxon>
        <taxon>Gunneridae</taxon>
        <taxon>Pentapetalae</taxon>
        <taxon>Saxifragales</taxon>
        <taxon>Altingiaceae</taxon>
        <taxon>Liquidambar</taxon>
    </lineage>
</organism>
<dbReference type="Gene3D" id="1.25.40.20">
    <property type="entry name" value="Ankyrin repeat-containing domain"/>
    <property type="match status" value="1"/>
</dbReference>
<feature type="region of interest" description="Disordered" evidence="1">
    <location>
        <begin position="335"/>
        <end position="359"/>
    </location>
</feature>
<keyword evidence="2" id="KW-1133">Transmembrane helix</keyword>
<dbReference type="Pfam" id="PF13962">
    <property type="entry name" value="PGG"/>
    <property type="match status" value="1"/>
</dbReference>
<sequence>MLPTNLALLGIVPEQLTEDNYEYWKVCMTSYLIGQGLWNVVSGEEAQPQHIDANYEIWRRKNALALHAIQISCGPNVVSKIRETDSAKFAWVHLAEKRDLPPPSPLLNDEDPIEKGSLDFLKYETLFKAVDDGDWEAAKDFLEAHPDSVRAKISSRDDTALHVAILAGHGKIVDELLNLMTPEDLELKNEIGTVLSTVSISDKTKMAKALVNKNANLVGIVDVRGQLPIVVAAIYGRKDMVEYLYSVTPMDMLSPKYGLNGVTLLNCLITAEIYDLALNLLQRYPRLGIKADLYGNYSIRILAQKPSAFPSGSKPVVFWKQGIYSLLSVQPSDSPSIRRHCERPSQGPSDEENLTRPQRGASVEENIISRVLTVMRERIWNLSLCVVPDLKQIYDRKLVHVQALELLGYIAKEIRILSKSQLEKIVIDEAIYDAINHGIIEFIVKIIANDPETILRRGKKGRSMFAHAIVLRQEEIFSLIYGLGTNLSIMAGQHDMFANNILHLAGKLSPPSQLERVSGAALQMQRELQWFKEMENIVLAKYKEEVNENNKTPRALFTEEHADLVKEGERWMKNTAASCMVVATLIAALMFTVAFTVPGGINNDTGIPIFLGNNAFMVFIASDALSLFSSSTSVLMFLGVLTSRYAEEDFLKSLPLKLVIGLSSLFFSIVSMMVAFGSALFIVVHKRLEWVTFPIIVLATIPISLFVLLQFPLLLEIFLSTYGPGIFKKPTKRPY</sequence>
<dbReference type="Proteomes" id="UP001415857">
    <property type="component" value="Unassembled WGS sequence"/>
</dbReference>
<dbReference type="InterPro" id="IPR002110">
    <property type="entry name" value="Ankyrin_rpt"/>
</dbReference>
<feature type="transmembrane region" description="Helical" evidence="2">
    <location>
        <begin position="658"/>
        <end position="684"/>
    </location>
</feature>
<reference evidence="5 6" key="1">
    <citation type="journal article" date="2024" name="Plant J.">
        <title>Genome sequences and population genomics reveal climatic adaptation and genomic divergence between two closely related sweetgum species.</title>
        <authorList>
            <person name="Xu W.Q."/>
            <person name="Ren C.Q."/>
            <person name="Zhang X.Y."/>
            <person name="Comes H.P."/>
            <person name="Liu X.H."/>
            <person name="Li Y.G."/>
            <person name="Kettle C.J."/>
            <person name="Jalonen R."/>
            <person name="Gaisberger H."/>
            <person name="Ma Y.Z."/>
            <person name="Qiu Y.X."/>
        </authorList>
    </citation>
    <scope>NUCLEOTIDE SEQUENCE [LARGE SCALE GENOMIC DNA]</scope>
    <source>
        <strain evidence="5">Hangzhou</strain>
    </source>
</reference>
<proteinExistence type="predicted"/>
<dbReference type="Pfam" id="PF13961">
    <property type="entry name" value="DUF4219"/>
    <property type="match status" value="1"/>
</dbReference>
<feature type="transmembrane region" description="Helical" evidence="2">
    <location>
        <begin position="690"/>
        <end position="719"/>
    </location>
</feature>
<dbReference type="PANTHER" id="PTHR24177">
    <property type="entry name" value="CASKIN"/>
    <property type="match status" value="1"/>
</dbReference>
<feature type="transmembrane region" description="Helical" evidence="2">
    <location>
        <begin position="576"/>
        <end position="595"/>
    </location>
</feature>